<gene>
    <name evidence="5" type="ORF">KTN04_00375</name>
</gene>
<dbReference type="EMBL" id="JAHQZT010000001">
    <property type="protein sequence ID" value="MBV0931798.1"/>
    <property type="molecule type" value="Genomic_DNA"/>
</dbReference>
<dbReference type="PROSITE" id="PS51898">
    <property type="entry name" value="TYR_RECOMBINASE"/>
    <property type="match status" value="1"/>
</dbReference>
<comment type="subcellular location">
    <subcellularLocation>
        <location evidence="1">Cytoplasm</location>
    </subcellularLocation>
</comment>
<keyword evidence="2" id="KW-0229">DNA integration</keyword>
<keyword evidence="6" id="KW-1185">Reference proteome</keyword>
<proteinExistence type="predicted"/>
<dbReference type="InterPro" id="IPR002104">
    <property type="entry name" value="Integrase_catalytic"/>
</dbReference>
<accession>A0ABS6M695</accession>
<feature type="domain" description="Tyr recombinase" evidence="4">
    <location>
        <begin position="198"/>
        <end position="422"/>
    </location>
</feature>
<feature type="region of interest" description="Disordered" evidence="3">
    <location>
        <begin position="412"/>
        <end position="432"/>
    </location>
</feature>
<dbReference type="Proteomes" id="UP000755551">
    <property type="component" value="Unassembled WGS sequence"/>
</dbReference>
<evidence type="ECO:0000259" key="4">
    <source>
        <dbReference type="PROSITE" id="PS51898"/>
    </source>
</evidence>
<comment type="caution">
    <text evidence="5">The sequence shown here is derived from an EMBL/GenBank/DDBJ whole genome shotgun (WGS) entry which is preliminary data.</text>
</comment>
<protein>
    <submittedName>
        <fullName evidence="5">Site-specific integrase</fullName>
    </submittedName>
</protein>
<dbReference type="CDD" id="cd00397">
    <property type="entry name" value="DNA_BRE_C"/>
    <property type="match status" value="1"/>
</dbReference>
<dbReference type="InterPro" id="IPR050090">
    <property type="entry name" value="Tyrosine_recombinase_XerCD"/>
</dbReference>
<organism evidence="5 6">
    <name type="scientific">Marinobacterium weihaiense</name>
    <dbReference type="NCBI Taxonomy" id="2851016"/>
    <lineage>
        <taxon>Bacteria</taxon>
        <taxon>Pseudomonadati</taxon>
        <taxon>Pseudomonadota</taxon>
        <taxon>Gammaproteobacteria</taxon>
        <taxon>Oceanospirillales</taxon>
        <taxon>Oceanospirillaceae</taxon>
        <taxon>Marinobacterium</taxon>
    </lineage>
</organism>
<evidence type="ECO:0000256" key="2">
    <source>
        <dbReference type="ARBA" id="ARBA00022908"/>
    </source>
</evidence>
<sequence>MNEISAAIPLFDAVDHLEDGNAQVNEYLARVTLGRVDDAALVYEYSVDWLLEQRASENNYKTYRSELTTFLYWCFEIEQASPLAITRRSLFRYVEFCRQPPDVLIGYFNTAQFKTHKETGERLPNPAWRLFLGRRRDGEILPYRLSEPALRTKLAILSAYYSYLIDEELTERNPARQILKSGVFKAGDQFRASGEDNENLKAFSELQWSYVMGTALKLAQTDPELHERTLFLVSLMYGCYLRISEVSARPGFAPMMGQFRRDSQTGIWSYHIPRSKGGKQRSVAVSHALLTALKRYRRYLGLSDLPPPGDETPLFVRHRAAGHGRDAGIQNANLGIRQIRELLDELFSQAAVSAEEDGFIEDANEIRQMTPHSLRHTGITHDINLNGRPLSHVQADAGHDSIDTTSRYLHTSRVERHESAAGKKLDRLQEAE</sequence>
<dbReference type="Pfam" id="PF00589">
    <property type="entry name" value="Phage_integrase"/>
    <property type="match status" value="1"/>
</dbReference>
<dbReference type="PANTHER" id="PTHR30349">
    <property type="entry name" value="PHAGE INTEGRASE-RELATED"/>
    <property type="match status" value="1"/>
</dbReference>
<reference evidence="5 6" key="1">
    <citation type="submission" date="2021-06" db="EMBL/GenBank/DDBJ databases">
        <title>Bacterium isolated from marine sediment.</title>
        <authorList>
            <person name="Zhu K.-L."/>
            <person name="Du Z.-J."/>
            <person name="Liang Q.-Y."/>
        </authorList>
    </citation>
    <scope>NUCLEOTIDE SEQUENCE [LARGE SCALE GENOMIC DNA]</scope>
    <source>
        <strain evidence="5 6">A346</strain>
    </source>
</reference>
<evidence type="ECO:0000256" key="3">
    <source>
        <dbReference type="SAM" id="MobiDB-lite"/>
    </source>
</evidence>
<dbReference type="PANTHER" id="PTHR30349:SF77">
    <property type="entry name" value="TYROSINE RECOMBINASE XERC"/>
    <property type="match status" value="1"/>
</dbReference>
<evidence type="ECO:0000313" key="6">
    <source>
        <dbReference type="Proteomes" id="UP000755551"/>
    </source>
</evidence>
<evidence type="ECO:0000256" key="1">
    <source>
        <dbReference type="ARBA" id="ARBA00004496"/>
    </source>
</evidence>
<name>A0ABS6M695_9GAMM</name>
<evidence type="ECO:0000313" key="5">
    <source>
        <dbReference type="EMBL" id="MBV0931798.1"/>
    </source>
</evidence>
<dbReference type="RefSeq" id="WP_217333228.1">
    <property type="nucleotide sequence ID" value="NZ_JAHQZT010000001.1"/>
</dbReference>